<dbReference type="Gene3D" id="1.10.275.10">
    <property type="entry name" value="Fumarase/aspartase (N-terminal domain)"/>
    <property type="match status" value="1"/>
</dbReference>
<dbReference type="InterPro" id="IPR001106">
    <property type="entry name" value="Aromatic_Lyase"/>
</dbReference>
<protein>
    <recommendedName>
        <fullName evidence="5">Phenylalanine ammonia-lyase</fullName>
    </recommendedName>
</protein>
<dbReference type="GO" id="GO:0006559">
    <property type="term" value="P:L-phenylalanine catabolic process"/>
    <property type="evidence" value="ECO:0007669"/>
    <property type="project" value="InterPro"/>
</dbReference>
<dbReference type="InterPro" id="IPR008948">
    <property type="entry name" value="L-Aspartase-like"/>
</dbReference>
<dbReference type="InterPro" id="IPR022313">
    <property type="entry name" value="Phe/His_NH3-lyase_AS"/>
</dbReference>
<comment type="similarity">
    <text evidence="1 2">Belongs to the PAL/histidase family.</text>
</comment>
<dbReference type="AlphaFoldDB" id="A0A0C3GSP6"/>
<dbReference type="OrthoDB" id="10051290at2759"/>
<keyword evidence="2" id="KW-0456">Lyase</keyword>
<dbReference type="PROSITE" id="PS00488">
    <property type="entry name" value="PAL_HISTIDASE"/>
    <property type="match status" value="1"/>
</dbReference>
<evidence type="ECO:0008006" key="5">
    <source>
        <dbReference type="Google" id="ProtNLM"/>
    </source>
</evidence>
<gene>
    <name evidence="3" type="ORF">OIDMADRAFT_184757</name>
</gene>
<dbReference type="GO" id="GO:0016841">
    <property type="term" value="F:ammonia-lyase activity"/>
    <property type="evidence" value="ECO:0007669"/>
    <property type="project" value="InterPro"/>
</dbReference>
<evidence type="ECO:0000256" key="1">
    <source>
        <dbReference type="ARBA" id="ARBA00007238"/>
    </source>
</evidence>
<dbReference type="CDD" id="cd00332">
    <property type="entry name" value="PAL-HAL"/>
    <property type="match status" value="1"/>
</dbReference>
<evidence type="ECO:0000256" key="2">
    <source>
        <dbReference type="RuleBase" id="RU003954"/>
    </source>
</evidence>
<reference evidence="3 4" key="1">
    <citation type="submission" date="2014-04" db="EMBL/GenBank/DDBJ databases">
        <authorList>
            <consortium name="DOE Joint Genome Institute"/>
            <person name="Kuo A."/>
            <person name="Martino E."/>
            <person name="Perotto S."/>
            <person name="Kohler A."/>
            <person name="Nagy L.G."/>
            <person name="Floudas D."/>
            <person name="Copeland A."/>
            <person name="Barry K.W."/>
            <person name="Cichocki N."/>
            <person name="Veneault-Fourrey C."/>
            <person name="LaButti K."/>
            <person name="Lindquist E.A."/>
            <person name="Lipzen A."/>
            <person name="Lundell T."/>
            <person name="Morin E."/>
            <person name="Murat C."/>
            <person name="Sun H."/>
            <person name="Tunlid A."/>
            <person name="Henrissat B."/>
            <person name="Grigoriev I.V."/>
            <person name="Hibbett D.S."/>
            <person name="Martin F."/>
            <person name="Nordberg H.P."/>
            <person name="Cantor M.N."/>
            <person name="Hua S.X."/>
        </authorList>
    </citation>
    <scope>NUCLEOTIDE SEQUENCE [LARGE SCALE GENOMIC DNA]</scope>
    <source>
        <strain evidence="3 4">Zn</strain>
    </source>
</reference>
<evidence type="ECO:0000313" key="4">
    <source>
        <dbReference type="Proteomes" id="UP000054321"/>
    </source>
</evidence>
<dbReference type="STRING" id="913774.A0A0C3GSP6"/>
<dbReference type="HOGENOM" id="CLU_014801_3_1_1"/>
<dbReference type="Gene3D" id="1.10.274.20">
    <property type="entry name" value="Phenylalanine ammonia-lyase 1, domain 3"/>
    <property type="match status" value="1"/>
</dbReference>
<dbReference type="InterPro" id="IPR005922">
    <property type="entry name" value="Phe_NH3-lyase"/>
</dbReference>
<sequence>MDSNKDFQSTLVLSEWQQLAKALAGNSATTLDGDHLDLATVIAVSRYNQSISLDKKVLPKLEESSQLLVEKLIQGHIIYGVNTGVGGSAGARTGKVPAFQQIILEQLHYGVLTVPKDDKGEIPERAQKEYPLLNESPVAASVMPLAWVRASMLIRANSLASGYSGVSPGLVDRLLEFLDKDIIPFVPMRGSISASGDLSPLSYIASALEGHPRLHVSMPGKGPNSRRTLTAKVALQELAIEPITLGPKDGIAMVNGTAVCAGVGALALHDAHHLAILSQVLTSMTMEALRGFPESLDPFIAAVRPHPGQIEASRNIRGFISGSRLLRGNDAVVDEGTLPQDRYPLRTASQWIGPQLENLVLAHKQVLIECNSTTDNPLINTGGRKILNGGNFQAMSVTSAMEKVRLSIQALGRLSFAQCAELFNVTLNNGLPPNLAPGEPSRSSPLKGFDIGNTSLVSELGFLANPVVTHVQSAELNNQSVNSLALISARYTHTALNVLSQLLAGHLLCVCQALDLRAIEVQFLSAVEPELRKITENVLGPFFKHTEPNTKYAQKEVHSIHGILWDQFQKELNSTVTMDSDTRFYHISSSLQRIILQQFSSAHRPSSDQENIIQALSAWVTQSADKVSAIFRSTLESYTANPDPAAVLSKTASRVYKFVRQELGVGFADKEWNPWEQDSKAQMVGDMVTTVHGALRDGRLCNVIIECLQEVDANESLV</sequence>
<dbReference type="InParanoid" id="A0A0C3GSP6"/>
<dbReference type="GO" id="GO:0005737">
    <property type="term" value="C:cytoplasm"/>
    <property type="evidence" value="ECO:0007669"/>
    <property type="project" value="InterPro"/>
</dbReference>
<name>A0A0C3GSP6_OIDMZ</name>
<dbReference type="Pfam" id="PF00221">
    <property type="entry name" value="Lyase_aromatic"/>
    <property type="match status" value="1"/>
</dbReference>
<organism evidence="3 4">
    <name type="scientific">Oidiodendron maius (strain Zn)</name>
    <dbReference type="NCBI Taxonomy" id="913774"/>
    <lineage>
        <taxon>Eukaryota</taxon>
        <taxon>Fungi</taxon>
        <taxon>Dikarya</taxon>
        <taxon>Ascomycota</taxon>
        <taxon>Pezizomycotina</taxon>
        <taxon>Leotiomycetes</taxon>
        <taxon>Leotiomycetes incertae sedis</taxon>
        <taxon>Myxotrichaceae</taxon>
        <taxon>Oidiodendron</taxon>
    </lineage>
</organism>
<evidence type="ECO:0000313" key="3">
    <source>
        <dbReference type="EMBL" id="KIM93476.1"/>
    </source>
</evidence>
<dbReference type="InterPro" id="IPR024083">
    <property type="entry name" value="Fumarase/histidase_N"/>
</dbReference>
<dbReference type="SUPFAM" id="SSF48557">
    <property type="entry name" value="L-aspartase-like"/>
    <property type="match status" value="1"/>
</dbReference>
<dbReference type="Gene3D" id="1.20.200.10">
    <property type="entry name" value="Fumarase/aspartase (Central domain)"/>
    <property type="match status" value="1"/>
</dbReference>
<proteinExistence type="inferred from homology"/>
<dbReference type="Proteomes" id="UP000054321">
    <property type="component" value="Unassembled WGS sequence"/>
</dbReference>
<dbReference type="InterPro" id="IPR023144">
    <property type="entry name" value="Phe_NH3-lyase_shielding_dom_sf"/>
</dbReference>
<accession>A0A0C3GSP6</accession>
<dbReference type="PANTHER" id="PTHR10362">
    <property type="entry name" value="HISTIDINE AMMONIA-LYASE"/>
    <property type="match status" value="1"/>
</dbReference>
<dbReference type="EMBL" id="KN832895">
    <property type="protein sequence ID" value="KIM93476.1"/>
    <property type="molecule type" value="Genomic_DNA"/>
</dbReference>
<keyword evidence="4" id="KW-1185">Reference proteome</keyword>
<reference evidence="4" key="2">
    <citation type="submission" date="2015-01" db="EMBL/GenBank/DDBJ databases">
        <title>Evolutionary Origins and Diversification of the Mycorrhizal Mutualists.</title>
        <authorList>
            <consortium name="DOE Joint Genome Institute"/>
            <consortium name="Mycorrhizal Genomics Consortium"/>
            <person name="Kohler A."/>
            <person name="Kuo A."/>
            <person name="Nagy L.G."/>
            <person name="Floudas D."/>
            <person name="Copeland A."/>
            <person name="Barry K.W."/>
            <person name="Cichocki N."/>
            <person name="Veneault-Fourrey C."/>
            <person name="LaButti K."/>
            <person name="Lindquist E.A."/>
            <person name="Lipzen A."/>
            <person name="Lundell T."/>
            <person name="Morin E."/>
            <person name="Murat C."/>
            <person name="Riley R."/>
            <person name="Ohm R."/>
            <person name="Sun H."/>
            <person name="Tunlid A."/>
            <person name="Henrissat B."/>
            <person name="Grigoriev I.V."/>
            <person name="Hibbett D.S."/>
            <person name="Martin F."/>
        </authorList>
    </citation>
    <scope>NUCLEOTIDE SEQUENCE [LARGE SCALE GENOMIC DNA]</scope>
    <source>
        <strain evidence="4">Zn</strain>
    </source>
</reference>
<dbReference type="NCBIfam" id="TIGR01226">
    <property type="entry name" value="phe_am_lyase"/>
    <property type="match status" value="1"/>
</dbReference>